<dbReference type="Proteomes" id="UP000008229">
    <property type="component" value="Chromosome"/>
</dbReference>
<dbReference type="InterPro" id="IPR036259">
    <property type="entry name" value="MFS_trans_sf"/>
</dbReference>
<dbReference type="eggNOG" id="COG0477">
    <property type="taxonomic scope" value="Bacteria"/>
</dbReference>
<reference evidence="10" key="2">
    <citation type="submission" date="2010-01" db="EMBL/GenBank/DDBJ databases">
        <title>The complete genome of Conexibacter woesei DSM 14684.</title>
        <authorList>
            <consortium name="US DOE Joint Genome Institute (JGI-PGF)"/>
            <person name="Lucas S."/>
            <person name="Copeland A."/>
            <person name="Lapidus A."/>
            <person name="Glavina del Rio T."/>
            <person name="Dalin E."/>
            <person name="Tice H."/>
            <person name="Bruce D."/>
            <person name="Goodwin L."/>
            <person name="Pitluck S."/>
            <person name="Kyrpides N."/>
            <person name="Mavromatis K."/>
            <person name="Ivanova N."/>
            <person name="Mikhailova N."/>
            <person name="Chertkov O."/>
            <person name="Brettin T."/>
            <person name="Detter J.C."/>
            <person name="Han C."/>
            <person name="Larimer F."/>
            <person name="Land M."/>
            <person name="Hauser L."/>
            <person name="Markowitz V."/>
            <person name="Cheng J.-F."/>
            <person name="Hugenholtz P."/>
            <person name="Woyke T."/>
            <person name="Wu D."/>
            <person name="Pukall R."/>
            <person name="Steenblock K."/>
            <person name="Schneider S."/>
            <person name="Klenk H.-P."/>
            <person name="Eisen J.A."/>
        </authorList>
    </citation>
    <scope>NUCLEOTIDE SEQUENCE [LARGE SCALE GENOMIC DNA]</scope>
    <source>
        <strain evidence="10">DSM 14684 / CIP 108061 / JCM 11494 / NBRC 100937 / ID131577</strain>
    </source>
</reference>
<dbReference type="RefSeq" id="WP_012931826.1">
    <property type="nucleotide sequence ID" value="NC_013739.1"/>
</dbReference>
<evidence type="ECO:0000256" key="4">
    <source>
        <dbReference type="ARBA" id="ARBA00022692"/>
    </source>
</evidence>
<evidence type="ECO:0000256" key="7">
    <source>
        <dbReference type="SAM" id="Phobius"/>
    </source>
</evidence>
<dbReference type="PROSITE" id="PS00216">
    <property type="entry name" value="SUGAR_TRANSPORT_1"/>
    <property type="match status" value="1"/>
</dbReference>
<evidence type="ECO:0000256" key="6">
    <source>
        <dbReference type="ARBA" id="ARBA00023136"/>
    </source>
</evidence>
<gene>
    <name evidence="9" type="ordered locus">Cwoe_0337</name>
</gene>
<feature type="transmembrane region" description="Helical" evidence="7">
    <location>
        <begin position="210"/>
        <end position="230"/>
    </location>
</feature>
<organism evidence="9 10">
    <name type="scientific">Conexibacter woesei (strain DSM 14684 / CCUG 47730 / CIP 108061 / JCM 11494 / NBRC 100937 / ID131577)</name>
    <dbReference type="NCBI Taxonomy" id="469383"/>
    <lineage>
        <taxon>Bacteria</taxon>
        <taxon>Bacillati</taxon>
        <taxon>Actinomycetota</taxon>
        <taxon>Thermoleophilia</taxon>
        <taxon>Solirubrobacterales</taxon>
        <taxon>Conexibacteraceae</taxon>
        <taxon>Conexibacter</taxon>
    </lineage>
</organism>
<feature type="transmembrane region" description="Helical" evidence="7">
    <location>
        <begin position="236"/>
        <end position="257"/>
    </location>
</feature>
<evidence type="ECO:0000259" key="8">
    <source>
        <dbReference type="PROSITE" id="PS50850"/>
    </source>
</evidence>
<evidence type="ECO:0000256" key="5">
    <source>
        <dbReference type="ARBA" id="ARBA00022989"/>
    </source>
</evidence>
<feature type="transmembrane region" description="Helical" evidence="7">
    <location>
        <begin position="119"/>
        <end position="140"/>
    </location>
</feature>
<dbReference type="HOGENOM" id="CLU_000960_28_2_11"/>
<evidence type="ECO:0000256" key="2">
    <source>
        <dbReference type="ARBA" id="ARBA00022448"/>
    </source>
</evidence>
<keyword evidence="4 7" id="KW-0812">Transmembrane</keyword>
<feature type="transmembrane region" description="Helical" evidence="7">
    <location>
        <begin position="311"/>
        <end position="331"/>
    </location>
</feature>
<dbReference type="PANTHER" id="PTHR42718:SF46">
    <property type="entry name" value="BLR6921 PROTEIN"/>
    <property type="match status" value="1"/>
</dbReference>
<feature type="transmembrane region" description="Helical" evidence="7">
    <location>
        <begin position="90"/>
        <end position="107"/>
    </location>
</feature>
<dbReference type="GO" id="GO:0022857">
    <property type="term" value="F:transmembrane transporter activity"/>
    <property type="evidence" value="ECO:0007669"/>
    <property type="project" value="InterPro"/>
</dbReference>
<keyword evidence="10" id="KW-1185">Reference proteome</keyword>
<feature type="transmembrane region" description="Helical" evidence="7">
    <location>
        <begin position="152"/>
        <end position="171"/>
    </location>
</feature>
<accession>D3F6A0</accession>
<keyword evidence="6 7" id="KW-0472">Membrane</keyword>
<feature type="transmembrane region" description="Helical" evidence="7">
    <location>
        <begin position="369"/>
        <end position="394"/>
    </location>
</feature>
<dbReference type="CDD" id="cd17321">
    <property type="entry name" value="MFS_MMR_MDR_like"/>
    <property type="match status" value="1"/>
</dbReference>
<keyword evidence="3" id="KW-1003">Cell membrane</keyword>
<feature type="transmembrane region" description="Helical" evidence="7">
    <location>
        <begin position="278"/>
        <end position="299"/>
    </location>
</feature>
<sequence>MARMTSTSASTPPSSPARGRLGWSLALLAFGSLITSLDFTVVYVALPEIARDVGFSAHSLQWVLSGYAIFYGGFLLLGGRLSDLLGRRRMFVVGMALFGGASLLGGLATSPGQLVAARILQGIGAAVLFPATLSLVSTTFAEGRERNRAMTVWAGAGAVGLSLGALLGGVLTETTGWEGVFFVNVPLVIVAALAAFALLPADGPRTRGSFDLPGALTGTGGATLLVLAIAQGPEEGWTSGLVLGAAAVAAALLAAFVAIESRSASPLLPLRLFSNRSLGAAVVVIFAFGMTLQAVPYFLTLHFQDVLGFSALEGGAAFLGPTLAITAGNLISERLVARYGTRTTLIAGMALGSAGAVLLAAGISAGGTYLGALGGIVVVGLAMGLIFPAMFLAASTGVESHEQGTASGLASTALQVGGGAGLAVLVGIATADLDGLTGEPLRIATADGLRTVVYVVAGGALLGVLAALRLPGRSRGGAQAPPLDAANGAGAGAG</sequence>
<protein>
    <submittedName>
        <fullName evidence="9">Major facilitator superfamily MFS_1</fullName>
    </submittedName>
</protein>
<name>D3F6A0_CONWI</name>
<dbReference type="Pfam" id="PF07690">
    <property type="entry name" value="MFS_1"/>
    <property type="match status" value="1"/>
</dbReference>
<comment type="subcellular location">
    <subcellularLocation>
        <location evidence="1">Cell membrane</location>
        <topology evidence="1">Multi-pass membrane protein</topology>
    </subcellularLocation>
</comment>
<feature type="transmembrane region" description="Helical" evidence="7">
    <location>
        <begin position="343"/>
        <end position="363"/>
    </location>
</feature>
<dbReference type="STRING" id="469383.Cwoe_0337"/>
<evidence type="ECO:0000313" key="9">
    <source>
        <dbReference type="EMBL" id="ADB48773.1"/>
    </source>
</evidence>
<dbReference type="Gene3D" id="1.20.1250.20">
    <property type="entry name" value="MFS general substrate transporter like domains"/>
    <property type="match status" value="1"/>
</dbReference>
<feature type="transmembrane region" description="Helical" evidence="7">
    <location>
        <begin position="177"/>
        <end position="198"/>
    </location>
</feature>
<reference evidence="9 10" key="1">
    <citation type="journal article" date="2010" name="Stand. Genomic Sci.">
        <title>Complete genome sequence of Conexibacter woesei type strain (ID131577).</title>
        <authorList>
            <person name="Pukall R."/>
            <person name="Lapidus A."/>
            <person name="Glavina Del Rio T."/>
            <person name="Copeland A."/>
            <person name="Tice H."/>
            <person name="Cheng J.-F."/>
            <person name="Lucas S."/>
            <person name="Chen F."/>
            <person name="Nolan M."/>
            <person name="Bruce D."/>
            <person name="Goodwin L."/>
            <person name="Pitluck S."/>
            <person name="Mavromatis K."/>
            <person name="Ivanova N."/>
            <person name="Ovchinnikova G."/>
            <person name="Pati A."/>
            <person name="Chen A."/>
            <person name="Palaniappan K."/>
            <person name="Land M."/>
            <person name="Hauser L."/>
            <person name="Chang Y.-J."/>
            <person name="Jeffries C.D."/>
            <person name="Chain P."/>
            <person name="Meincke L."/>
            <person name="Sims D."/>
            <person name="Brettin T."/>
            <person name="Detter J.C."/>
            <person name="Rohde M."/>
            <person name="Goeker M."/>
            <person name="Bristow J."/>
            <person name="Eisen J.A."/>
            <person name="Markowitz V."/>
            <person name="Kyrpides N.C."/>
            <person name="Klenk H.-P."/>
            <person name="Hugenholtz P."/>
        </authorList>
    </citation>
    <scope>NUCLEOTIDE SEQUENCE [LARGE SCALE GENOMIC DNA]</scope>
    <source>
        <strain evidence="10">DSM 14684 / CIP 108061 / JCM 11494 / NBRC 100937 / ID131577</strain>
    </source>
</reference>
<keyword evidence="2" id="KW-0813">Transport</keyword>
<feature type="transmembrane region" description="Helical" evidence="7">
    <location>
        <begin position="406"/>
        <end position="431"/>
    </location>
</feature>
<dbReference type="PANTHER" id="PTHR42718">
    <property type="entry name" value="MAJOR FACILITATOR SUPERFAMILY MULTIDRUG TRANSPORTER MFSC"/>
    <property type="match status" value="1"/>
</dbReference>
<proteinExistence type="predicted"/>
<dbReference type="SUPFAM" id="SSF103473">
    <property type="entry name" value="MFS general substrate transporter"/>
    <property type="match status" value="1"/>
</dbReference>
<dbReference type="AlphaFoldDB" id="D3F6A0"/>
<keyword evidence="5 7" id="KW-1133">Transmembrane helix</keyword>
<dbReference type="InterPro" id="IPR011701">
    <property type="entry name" value="MFS"/>
</dbReference>
<evidence type="ECO:0000256" key="1">
    <source>
        <dbReference type="ARBA" id="ARBA00004651"/>
    </source>
</evidence>
<evidence type="ECO:0000256" key="3">
    <source>
        <dbReference type="ARBA" id="ARBA00022475"/>
    </source>
</evidence>
<feature type="transmembrane region" description="Helical" evidence="7">
    <location>
        <begin position="451"/>
        <end position="470"/>
    </location>
</feature>
<dbReference type="PROSITE" id="PS50850">
    <property type="entry name" value="MFS"/>
    <property type="match status" value="1"/>
</dbReference>
<evidence type="ECO:0000313" key="10">
    <source>
        <dbReference type="Proteomes" id="UP000008229"/>
    </source>
</evidence>
<feature type="transmembrane region" description="Helical" evidence="7">
    <location>
        <begin position="21"/>
        <end position="46"/>
    </location>
</feature>
<feature type="transmembrane region" description="Helical" evidence="7">
    <location>
        <begin position="58"/>
        <end position="78"/>
    </location>
</feature>
<dbReference type="GO" id="GO:0005886">
    <property type="term" value="C:plasma membrane"/>
    <property type="evidence" value="ECO:0007669"/>
    <property type="project" value="UniProtKB-SubCell"/>
</dbReference>
<dbReference type="InterPro" id="IPR020846">
    <property type="entry name" value="MFS_dom"/>
</dbReference>
<dbReference type="InterPro" id="IPR005829">
    <property type="entry name" value="Sugar_transporter_CS"/>
</dbReference>
<dbReference type="EMBL" id="CP001854">
    <property type="protein sequence ID" value="ADB48773.1"/>
    <property type="molecule type" value="Genomic_DNA"/>
</dbReference>
<feature type="domain" description="Major facilitator superfamily (MFS) profile" evidence="8">
    <location>
        <begin position="24"/>
        <end position="475"/>
    </location>
</feature>
<dbReference type="Gene3D" id="1.20.1720.10">
    <property type="entry name" value="Multidrug resistance protein D"/>
    <property type="match status" value="1"/>
</dbReference>
<dbReference type="KEGG" id="cwo:Cwoe_0337"/>